<feature type="transmembrane region" description="Helical" evidence="6">
    <location>
        <begin position="30"/>
        <end position="50"/>
    </location>
</feature>
<comment type="subcellular location">
    <subcellularLocation>
        <location evidence="1">Cell membrane</location>
        <topology evidence="1">Multi-pass membrane protein</topology>
    </subcellularLocation>
</comment>
<dbReference type="NCBIfam" id="TIGR00361">
    <property type="entry name" value="ComEC_Rec2"/>
    <property type="match status" value="1"/>
</dbReference>
<feature type="transmembrane region" description="Helical" evidence="6">
    <location>
        <begin position="333"/>
        <end position="353"/>
    </location>
</feature>
<dbReference type="PATRIC" id="fig|1423786.4.peg.447"/>
<dbReference type="GO" id="GO:0005886">
    <property type="term" value="C:plasma membrane"/>
    <property type="evidence" value="ECO:0007669"/>
    <property type="project" value="UniProtKB-SubCell"/>
</dbReference>
<dbReference type="Pfam" id="PF03772">
    <property type="entry name" value="Competence"/>
    <property type="match status" value="1"/>
</dbReference>
<accession>A0A0R1Z076</accession>
<proteinExistence type="predicted"/>
<reference evidence="8 9" key="1">
    <citation type="journal article" date="2015" name="Genome Announc.">
        <title>Expanding the biotechnology potential of lactobacilli through comparative genomics of 213 strains and associated genera.</title>
        <authorList>
            <person name="Sun Z."/>
            <person name="Harris H.M."/>
            <person name="McCann A."/>
            <person name="Guo C."/>
            <person name="Argimon S."/>
            <person name="Zhang W."/>
            <person name="Yang X."/>
            <person name="Jeffery I.B."/>
            <person name="Cooney J.C."/>
            <person name="Kagawa T.F."/>
            <person name="Liu W."/>
            <person name="Song Y."/>
            <person name="Salvetti E."/>
            <person name="Wrobel A."/>
            <person name="Rasinkangas P."/>
            <person name="Parkhill J."/>
            <person name="Rea M.C."/>
            <person name="O'Sullivan O."/>
            <person name="Ritari J."/>
            <person name="Douillard F.P."/>
            <person name="Paul Ross R."/>
            <person name="Yang R."/>
            <person name="Briner A.E."/>
            <person name="Felis G.E."/>
            <person name="de Vos W.M."/>
            <person name="Barrangou R."/>
            <person name="Klaenhammer T.R."/>
            <person name="Caufield P.W."/>
            <person name="Cui Y."/>
            <person name="Zhang H."/>
            <person name="O'Toole P.W."/>
        </authorList>
    </citation>
    <scope>NUCLEOTIDE SEQUENCE [LARGE SCALE GENOMIC DNA]</scope>
    <source>
        <strain evidence="8 9">DSM 18390</strain>
    </source>
</reference>
<organism evidence="8 9">
    <name type="scientific">Lentilactobacillus parafarraginis DSM 18390 = JCM 14109</name>
    <dbReference type="NCBI Taxonomy" id="1423786"/>
    <lineage>
        <taxon>Bacteria</taxon>
        <taxon>Bacillati</taxon>
        <taxon>Bacillota</taxon>
        <taxon>Bacilli</taxon>
        <taxon>Lactobacillales</taxon>
        <taxon>Lactobacillaceae</taxon>
        <taxon>Lentilactobacillus</taxon>
    </lineage>
</organism>
<dbReference type="CDD" id="cd07731">
    <property type="entry name" value="ComA-like_MBL-fold"/>
    <property type="match status" value="1"/>
</dbReference>
<evidence type="ECO:0000256" key="1">
    <source>
        <dbReference type="ARBA" id="ARBA00004651"/>
    </source>
</evidence>
<dbReference type="NCBIfam" id="TIGR00360">
    <property type="entry name" value="ComEC_N-term"/>
    <property type="match status" value="1"/>
</dbReference>
<dbReference type="InterPro" id="IPR052159">
    <property type="entry name" value="Competence_DNA_uptake"/>
</dbReference>
<evidence type="ECO:0000259" key="7">
    <source>
        <dbReference type="SMART" id="SM00849"/>
    </source>
</evidence>
<dbReference type="EMBL" id="AZFZ01000013">
    <property type="protein sequence ID" value="KRM44467.1"/>
    <property type="molecule type" value="Genomic_DNA"/>
</dbReference>
<feature type="transmembrane region" description="Helical" evidence="6">
    <location>
        <begin position="214"/>
        <end position="231"/>
    </location>
</feature>
<evidence type="ECO:0000256" key="3">
    <source>
        <dbReference type="ARBA" id="ARBA00022692"/>
    </source>
</evidence>
<feature type="transmembrane region" description="Helical" evidence="6">
    <location>
        <begin position="373"/>
        <end position="395"/>
    </location>
</feature>
<dbReference type="Pfam" id="PF00753">
    <property type="entry name" value="Lactamase_B"/>
    <property type="match status" value="1"/>
</dbReference>
<evidence type="ECO:0000313" key="9">
    <source>
        <dbReference type="Proteomes" id="UP000051010"/>
    </source>
</evidence>
<dbReference type="Proteomes" id="UP000051010">
    <property type="component" value="Unassembled WGS sequence"/>
</dbReference>
<dbReference type="SUPFAM" id="SSF56281">
    <property type="entry name" value="Metallo-hydrolase/oxidoreductase"/>
    <property type="match status" value="1"/>
</dbReference>
<dbReference type="InterPro" id="IPR036866">
    <property type="entry name" value="RibonucZ/Hydroxyglut_hydro"/>
</dbReference>
<feature type="transmembrane region" description="Helical" evidence="6">
    <location>
        <begin position="415"/>
        <end position="435"/>
    </location>
</feature>
<dbReference type="PANTHER" id="PTHR30619:SF7">
    <property type="entry name" value="BETA-LACTAMASE DOMAIN PROTEIN"/>
    <property type="match status" value="1"/>
</dbReference>
<name>A0A0R1Z076_9LACO</name>
<evidence type="ECO:0000256" key="4">
    <source>
        <dbReference type="ARBA" id="ARBA00022989"/>
    </source>
</evidence>
<feature type="domain" description="Metallo-beta-lactamase" evidence="7">
    <location>
        <begin position="478"/>
        <end position="684"/>
    </location>
</feature>
<gene>
    <name evidence="8" type="ORF">FD47_GL000429</name>
</gene>
<dbReference type="AlphaFoldDB" id="A0A0R1Z076"/>
<keyword evidence="2" id="KW-1003">Cell membrane</keyword>
<evidence type="ECO:0000256" key="6">
    <source>
        <dbReference type="SAM" id="Phobius"/>
    </source>
</evidence>
<dbReference type="InterPro" id="IPR004477">
    <property type="entry name" value="ComEC_N"/>
</dbReference>
<protein>
    <submittedName>
        <fullName evidence="8">DNA internalization competence protein ComEC Rec2-like protein</fullName>
    </submittedName>
</protein>
<sequence>MSVLLFGHPLLGIGLLTVFTIRLVMLKDPQILVMTMIIGVVFGIVVAANAHNGDTPYERKDCHETVKAYPDMISANGGNCHFIAKSGLSGRKVIYFARFKSLAQKKLIMGSNRPLAMTLSGEMKAMMPATNVNQFDMRAYYHHQKIYEAFSGKEIIASRPYSQLTLTDRIHEIRSRFNHYCQALPKTLRTYALGLISGTRQSDFFDQMSGVKQLGLLHIFSISGMHVYYFLSILDRALTMLGFSGRLKGTVKLVCLGGYFIFSGGSPGLLRAVLMAGLAISSRMVGIPLSQLATLSLTLIMNLFMLPEALFLMGVQLSYGLALGLIATSRMTYFRQTVLLNLLSLPILLFHLYQWHLLSLAVNLLVLPLFGRLIFPLVIGGLLVGVVSHPLVLLIDACLHEFNHLLNVVGALPGMVTFGKPALVVVWALLFLTFIMIVHHGGRRMRLVPWVVLVTYGLTFIWIHFPLNGEVTMFDIGQGDSFLIRTPLNRSVTLIDTGGKVVFDQQPWQRGIKTYQASRLSINYLKSIGISKIDTICVSHQDADHCGDLPAFLTEMQVGRLVIPLGMDKNPSFMKRIEMRAKTTSVISVSDRNVVSGLPLTIYHPYEPGKGENHDSEVLGGRFGGLSWLFTGDLDRQGEMDTLGRHPGLKTDVIKVGHHGSRTASDPQFISQIHPKIALISAGRNNRYNHPNQETLVTLKKAHVAVWNTQDSGMVRYMYRQNSGHFEPVLDRNEGKMQ</sequence>
<evidence type="ECO:0000313" key="8">
    <source>
        <dbReference type="EMBL" id="KRM44467.1"/>
    </source>
</evidence>
<keyword evidence="3 6" id="KW-0812">Transmembrane</keyword>
<dbReference type="Gene3D" id="3.60.15.10">
    <property type="entry name" value="Ribonuclease Z/Hydroxyacylglutathione hydrolase-like"/>
    <property type="match status" value="1"/>
</dbReference>
<dbReference type="GO" id="GO:0030420">
    <property type="term" value="P:establishment of competence for transformation"/>
    <property type="evidence" value="ECO:0007669"/>
    <property type="project" value="InterPro"/>
</dbReference>
<dbReference type="SMART" id="SM00849">
    <property type="entry name" value="Lactamase_B"/>
    <property type="match status" value="1"/>
</dbReference>
<dbReference type="InterPro" id="IPR004797">
    <property type="entry name" value="Competence_ComEC/Rec2"/>
</dbReference>
<comment type="caution">
    <text evidence="8">The sequence shown here is derived from an EMBL/GenBank/DDBJ whole genome shotgun (WGS) entry which is preliminary data.</text>
</comment>
<dbReference type="InterPro" id="IPR001279">
    <property type="entry name" value="Metallo-B-lactamas"/>
</dbReference>
<keyword evidence="5 6" id="KW-0472">Membrane</keyword>
<evidence type="ECO:0000256" key="5">
    <source>
        <dbReference type="ARBA" id="ARBA00023136"/>
    </source>
</evidence>
<evidence type="ECO:0000256" key="2">
    <source>
        <dbReference type="ARBA" id="ARBA00022475"/>
    </source>
</evidence>
<dbReference type="PANTHER" id="PTHR30619">
    <property type="entry name" value="DNA INTERNALIZATION/COMPETENCE PROTEIN COMEC/REC2"/>
    <property type="match status" value="1"/>
</dbReference>
<feature type="transmembrane region" description="Helical" evidence="6">
    <location>
        <begin position="447"/>
        <end position="465"/>
    </location>
</feature>
<dbReference type="RefSeq" id="WP_056980114.1">
    <property type="nucleotide sequence ID" value="NZ_AZFZ01000013.1"/>
</dbReference>
<feature type="transmembrane region" description="Helical" evidence="6">
    <location>
        <begin position="251"/>
        <end position="280"/>
    </location>
</feature>
<dbReference type="InterPro" id="IPR035681">
    <property type="entry name" value="ComA-like_MBL"/>
</dbReference>
<keyword evidence="4 6" id="KW-1133">Transmembrane helix</keyword>